<evidence type="ECO:0000313" key="1">
    <source>
        <dbReference type="EMBL" id="VFK13146.1"/>
    </source>
</evidence>
<name>A0A450W7X2_9GAMM</name>
<dbReference type="AlphaFoldDB" id="A0A450W7X2"/>
<reference evidence="1" key="1">
    <citation type="submission" date="2019-02" db="EMBL/GenBank/DDBJ databases">
        <authorList>
            <person name="Gruber-Vodicka R. H."/>
            <person name="Seah K. B. B."/>
        </authorList>
    </citation>
    <scope>NUCLEOTIDE SEQUENCE</scope>
    <source>
        <strain evidence="1">BECK_S313</strain>
    </source>
</reference>
<organism evidence="1">
    <name type="scientific">Candidatus Kentrum sp. LPFa</name>
    <dbReference type="NCBI Taxonomy" id="2126335"/>
    <lineage>
        <taxon>Bacteria</taxon>
        <taxon>Pseudomonadati</taxon>
        <taxon>Pseudomonadota</taxon>
        <taxon>Gammaproteobacteria</taxon>
        <taxon>Candidatus Kentrum</taxon>
    </lineage>
</organism>
<sequence length="59" mass="6961">MFPLENNAEKSVENFKTKIRAKACTITKRSHNLDDLTTHNTSEPDRVRHGKLFRYCRIK</sequence>
<accession>A0A450W7X2</accession>
<protein>
    <submittedName>
        <fullName evidence="1">Uncharacterized protein</fullName>
    </submittedName>
</protein>
<gene>
    <name evidence="1" type="ORF">BECKLPF1236B_GA0070989_10441</name>
</gene>
<dbReference type="EMBL" id="CAADFK010000044">
    <property type="protein sequence ID" value="VFK13146.1"/>
    <property type="molecule type" value="Genomic_DNA"/>
</dbReference>
<proteinExistence type="predicted"/>